<evidence type="ECO:0000313" key="2">
    <source>
        <dbReference type="Proteomes" id="UP000181992"/>
    </source>
</evidence>
<dbReference type="Proteomes" id="UP000181992">
    <property type="component" value="Unassembled WGS sequence"/>
</dbReference>
<name>A0A1J4V3H2_9BACT</name>
<sequence>MPIPKVMTEHHRCPTSLGGGKNPENISMLDVVKHRAWHILFKNYTVHVIAKLINKLYLDPAWEFIVVPRRKKVRR</sequence>
<evidence type="ECO:0008006" key="3">
    <source>
        <dbReference type="Google" id="ProtNLM"/>
    </source>
</evidence>
<dbReference type="AlphaFoldDB" id="A0A1J4V3H2"/>
<comment type="caution">
    <text evidence="1">The sequence shown here is derived from an EMBL/GenBank/DDBJ whole genome shotgun (WGS) entry which is preliminary data.</text>
</comment>
<dbReference type="STRING" id="1805281.AUJ77_03015"/>
<proteinExistence type="predicted"/>
<accession>A0A1J4V3H2</accession>
<dbReference type="EMBL" id="MNVN01000016">
    <property type="protein sequence ID" value="OIO30520.1"/>
    <property type="molecule type" value="Genomic_DNA"/>
</dbReference>
<evidence type="ECO:0000313" key="1">
    <source>
        <dbReference type="EMBL" id="OIO30520.1"/>
    </source>
</evidence>
<organism evidence="1 2">
    <name type="scientific">Candidatus Nomurabacteria bacterium CG1_02_43_90</name>
    <dbReference type="NCBI Taxonomy" id="1805281"/>
    <lineage>
        <taxon>Bacteria</taxon>
        <taxon>Candidatus Nomuraibacteriota</taxon>
    </lineage>
</organism>
<reference evidence="1 2" key="1">
    <citation type="journal article" date="2016" name="Environ. Microbiol.">
        <title>Genomic resolution of a cold subsurface aquifer community provides metabolic insights for novel microbes adapted to high CO concentrations.</title>
        <authorList>
            <person name="Probst A.J."/>
            <person name="Castelle C.J."/>
            <person name="Singh A."/>
            <person name="Brown C.T."/>
            <person name="Anantharaman K."/>
            <person name="Sharon I."/>
            <person name="Hug L.A."/>
            <person name="Burstein D."/>
            <person name="Emerson J.B."/>
            <person name="Thomas B.C."/>
            <person name="Banfield J.F."/>
        </authorList>
    </citation>
    <scope>NUCLEOTIDE SEQUENCE [LARGE SCALE GENOMIC DNA]</scope>
    <source>
        <strain evidence="1">CG1_02_43_90</strain>
    </source>
</reference>
<protein>
    <recommendedName>
        <fullName evidence="3">HNH nuclease domain-containing protein</fullName>
    </recommendedName>
</protein>
<gene>
    <name evidence="1" type="ORF">AUJ77_03015</name>
</gene>